<keyword evidence="2" id="KW-1185">Reference proteome</keyword>
<dbReference type="RefSeq" id="WP_073113384.1">
    <property type="nucleotide sequence ID" value="NZ_FQZY01000156.1"/>
</dbReference>
<dbReference type="AlphaFoldDB" id="A0A1M6XEP2"/>
<reference evidence="1 2" key="1">
    <citation type="submission" date="2016-11" db="EMBL/GenBank/DDBJ databases">
        <authorList>
            <person name="Jaros S."/>
            <person name="Januszkiewicz K."/>
            <person name="Wedrychowicz H."/>
        </authorList>
    </citation>
    <scope>NUCLEOTIDE SEQUENCE [LARGE SCALE GENOMIC DNA]</scope>
    <source>
        <strain evidence="1 2">DSM 15480</strain>
    </source>
</reference>
<organism evidence="1 2">
    <name type="scientific">Hespellia stercorisuis DSM 15480</name>
    <dbReference type="NCBI Taxonomy" id="1121950"/>
    <lineage>
        <taxon>Bacteria</taxon>
        <taxon>Bacillati</taxon>
        <taxon>Bacillota</taxon>
        <taxon>Clostridia</taxon>
        <taxon>Lachnospirales</taxon>
        <taxon>Lachnospiraceae</taxon>
        <taxon>Hespellia</taxon>
    </lineage>
</organism>
<name>A0A1M6XEP2_9FIRM</name>
<sequence length="85" mass="9765">MKNLNKFVEFDFQNYSETDCRFDSSTIELGVVTYKLAIMQWPFTTDAPKLHFSYANGLVSDNAKDTDIVSQLLSIYQIKSSNNKK</sequence>
<evidence type="ECO:0000313" key="2">
    <source>
        <dbReference type="Proteomes" id="UP000184301"/>
    </source>
</evidence>
<dbReference type="Proteomes" id="UP000184301">
    <property type="component" value="Unassembled WGS sequence"/>
</dbReference>
<dbReference type="EMBL" id="FQZY01000156">
    <property type="protein sequence ID" value="SHL04412.1"/>
    <property type="molecule type" value="Genomic_DNA"/>
</dbReference>
<protein>
    <submittedName>
        <fullName evidence="1">Uncharacterized protein</fullName>
    </submittedName>
</protein>
<evidence type="ECO:0000313" key="1">
    <source>
        <dbReference type="EMBL" id="SHL04412.1"/>
    </source>
</evidence>
<proteinExistence type="predicted"/>
<accession>A0A1M6XEP2</accession>
<gene>
    <name evidence="1" type="ORF">SAMN02745243_04195</name>
</gene>